<dbReference type="EMBL" id="BK015105">
    <property type="protein sequence ID" value="DAD91191.1"/>
    <property type="molecule type" value="Genomic_DNA"/>
</dbReference>
<protein>
    <submittedName>
        <fullName evidence="1">Uncharacterized protein</fullName>
    </submittedName>
</protein>
<sequence length="45" mass="5536">MILLLNFYLVDRSFLKILRPRKITNFLKFLTYDLTCFIGYFRCKP</sequence>
<evidence type="ECO:0000313" key="1">
    <source>
        <dbReference type="EMBL" id="DAD91191.1"/>
    </source>
</evidence>
<name>A0A8S5N9W9_9CAUD</name>
<proteinExistence type="predicted"/>
<organism evidence="1">
    <name type="scientific">Myoviridae sp. ctHaT25</name>
    <dbReference type="NCBI Taxonomy" id="2826635"/>
    <lineage>
        <taxon>Viruses</taxon>
        <taxon>Duplodnaviria</taxon>
        <taxon>Heunggongvirae</taxon>
        <taxon>Uroviricota</taxon>
        <taxon>Caudoviricetes</taxon>
    </lineage>
</organism>
<reference evidence="1" key="1">
    <citation type="journal article" date="2021" name="Proc. Natl. Acad. Sci. U.S.A.">
        <title>A Catalog of Tens of Thousands of Viruses from Human Metagenomes Reveals Hidden Associations with Chronic Diseases.</title>
        <authorList>
            <person name="Tisza M.J."/>
            <person name="Buck C.B."/>
        </authorList>
    </citation>
    <scope>NUCLEOTIDE SEQUENCE</scope>
    <source>
        <strain evidence="1">CtHaT25</strain>
    </source>
</reference>
<accession>A0A8S5N9W9</accession>